<proteinExistence type="predicted"/>
<dbReference type="AlphaFoldDB" id="A0A3N5XZU2"/>
<evidence type="ECO:0000313" key="3">
    <source>
        <dbReference type="Proteomes" id="UP000275281"/>
    </source>
</evidence>
<evidence type="ECO:0000313" key="2">
    <source>
        <dbReference type="EMBL" id="RPJ65596.1"/>
    </source>
</evidence>
<keyword evidence="1" id="KW-1133">Transmembrane helix</keyword>
<name>A0A3N5XZU2_9ALTE</name>
<accession>A0A3N5XZU2</accession>
<evidence type="ECO:0000256" key="1">
    <source>
        <dbReference type="SAM" id="Phobius"/>
    </source>
</evidence>
<sequence>MSFILLAPDREVSSYLMSQWGEIPLGKILLILYVASMHSNIVTMTVPSLFKTTNDAQRSTVLYKQLHSRSTIFKRVLHIIFFALSVYLILLLIYQFQSYLEQQHESQTAFGKADDRYHLYQQMTQLAAQQWSQLQHLPQDSHMGFLASWVAIPNVKALAIYSINGSEQLRIPEDIDLKSILTHPGHHVITSANYFVDDKPLGYVVVVVDDASFRAHYSKRITDMLDKLFSSLVLGIIAGIYLTRSGLKLLYKLRENSDK</sequence>
<dbReference type="RefSeq" id="WP_124028228.1">
    <property type="nucleotide sequence ID" value="NZ_JBHRSN010000007.1"/>
</dbReference>
<protein>
    <submittedName>
        <fullName evidence="2">Uncharacterized protein</fullName>
    </submittedName>
</protein>
<comment type="caution">
    <text evidence="2">The sequence shown here is derived from an EMBL/GenBank/DDBJ whole genome shotgun (WGS) entry which is preliminary data.</text>
</comment>
<dbReference type="EMBL" id="RPOK01000004">
    <property type="protein sequence ID" value="RPJ65596.1"/>
    <property type="molecule type" value="Genomic_DNA"/>
</dbReference>
<organism evidence="2 3">
    <name type="scientific">Alteromonas sediminis</name>
    <dbReference type="NCBI Taxonomy" id="2259342"/>
    <lineage>
        <taxon>Bacteria</taxon>
        <taxon>Pseudomonadati</taxon>
        <taxon>Pseudomonadota</taxon>
        <taxon>Gammaproteobacteria</taxon>
        <taxon>Alteromonadales</taxon>
        <taxon>Alteromonadaceae</taxon>
        <taxon>Alteromonas/Salinimonas group</taxon>
        <taxon>Alteromonas</taxon>
    </lineage>
</organism>
<keyword evidence="1" id="KW-0472">Membrane</keyword>
<gene>
    <name evidence="2" type="ORF">DRW07_12275</name>
</gene>
<dbReference type="Proteomes" id="UP000275281">
    <property type="component" value="Unassembled WGS sequence"/>
</dbReference>
<reference evidence="2 3" key="1">
    <citation type="submission" date="2018-11" db="EMBL/GenBank/DDBJ databases">
        <authorList>
            <person name="Ye M.-Q."/>
            <person name="Du Z.-J."/>
        </authorList>
    </citation>
    <scope>NUCLEOTIDE SEQUENCE [LARGE SCALE GENOMIC DNA]</scope>
    <source>
        <strain evidence="2 3">U0105</strain>
    </source>
</reference>
<feature type="transmembrane region" description="Helical" evidence="1">
    <location>
        <begin position="228"/>
        <end position="251"/>
    </location>
</feature>
<feature type="transmembrane region" description="Helical" evidence="1">
    <location>
        <begin position="76"/>
        <end position="96"/>
    </location>
</feature>
<keyword evidence="3" id="KW-1185">Reference proteome</keyword>
<keyword evidence="1" id="KW-0812">Transmembrane</keyword>
<feature type="transmembrane region" description="Helical" evidence="1">
    <location>
        <begin position="28"/>
        <end position="50"/>
    </location>
</feature>